<keyword evidence="3" id="KW-1185">Reference proteome</keyword>
<dbReference type="EMBL" id="MU251538">
    <property type="protein sequence ID" value="KAG9232650.1"/>
    <property type="molecule type" value="Genomic_DNA"/>
</dbReference>
<protein>
    <submittedName>
        <fullName evidence="2">Uncharacterized protein</fullName>
    </submittedName>
</protein>
<feature type="signal peptide" evidence="1">
    <location>
        <begin position="1"/>
        <end position="24"/>
    </location>
</feature>
<evidence type="ECO:0000256" key="1">
    <source>
        <dbReference type="SAM" id="SignalP"/>
    </source>
</evidence>
<organism evidence="2 3">
    <name type="scientific">Amylocarpus encephaloides</name>
    <dbReference type="NCBI Taxonomy" id="45428"/>
    <lineage>
        <taxon>Eukaryota</taxon>
        <taxon>Fungi</taxon>
        <taxon>Dikarya</taxon>
        <taxon>Ascomycota</taxon>
        <taxon>Pezizomycotina</taxon>
        <taxon>Leotiomycetes</taxon>
        <taxon>Helotiales</taxon>
        <taxon>Helotiales incertae sedis</taxon>
        <taxon>Amylocarpus</taxon>
    </lineage>
</organism>
<comment type="caution">
    <text evidence="2">The sequence shown here is derived from an EMBL/GenBank/DDBJ whole genome shotgun (WGS) entry which is preliminary data.</text>
</comment>
<accession>A0A9P8C400</accession>
<sequence>MLLTHSSWAVVLTTIAMVSQPAIAVLPDRKLPDCKPQKYDTIQDKGKFWWDSGAEQYANDYIISNGDHSNWTQDLYMELFPDSANQNDMECMTAGAPCKPQKDCPDFNAIGKGGLFYLFQSMATFHSYVTEMRSRFELEAFKTALSVGELATDMKLDGEDNDPIDVYAILGAALSMAEVGTAANPAAAGAVTFLSGFVGIMGEVDKPENPAMLKDAGIDAMNEMIRLMIEEATHQIDMILAAVFGKQGHRQTDIPMAMRKGGGDNPAVQVFGWGVWLSDQPHNGLPEWAGMIGKQMKQAIYWETANRMKGIQVIIRDDIPKERCNEINHGWDEGQQRCYDMMIWNQKPQRDGDRYFGGAKDLEGLFQKYGMDAAATMKNSADCWEANGGRSHSPQPWVQLGAQGTQVPPCFFPAEVHKGTYDSKGRGIQLDPDYVGSLNDRTREDSMLWPY</sequence>
<gene>
    <name evidence="2" type="ORF">BJ875DRAFT_73017</name>
</gene>
<name>A0A9P8C400_9HELO</name>
<dbReference type="OrthoDB" id="5423107at2759"/>
<evidence type="ECO:0000313" key="2">
    <source>
        <dbReference type="EMBL" id="KAG9232650.1"/>
    </source>
</evidence>
<reference evidence="2" key="1">
    <citation type="journal article" date="2021" name="IMA Fungus">
        <title>Genomic characterization of three marine fungi, including Emericellopsis atlantica sp. nov. with signatures of a generalist lifestyle and marine biomass degradation.</title>
        <authorList>
            <person name="Hagestad O.C."/>
            <person name="Hou L."/>
            <person name="Andersen J.H."/>
            <person name="Hansen E.H."/>
            <person name="Altermark B."/>
            <person name="Li C."/>
            <person name="Kuhnert E."/>
            <person name="Cox R.J."/>
            <person name="Crous P.W."/>
            <person name="Spatafora J.W."/>
            <person name="Lail K."/>
            <person name="Amirebrahimi M."/>
            <person name="Lipzen A."/>
            <person name="Pangilinan J."/>
            <person name="Andreopoulos W."/>
            <person name="Hayes R.D."/>
            <person name="Ng V."/>
            <person name="Grigoriev I.V."/>
            <person name="Jackson S.A."/>
            <person name="Sutton T.D.S."/>
            <person name="Dobson A.D.W."/>
            <person name="Rama T."/>
        </authorList>
    </citation>
    <scope>NUCLEOTIDE SEQUENCE</scope>
    <source>
        <strain evidence="2">TRa018bII</strain>
    </source>
</reference>
<feature type="chain" id="PRO_5040361803" evidence="1">
    <location>
        <begin position="25"/>
        <end position="451"/>
    </location>
</feature>
<dbReference type="AlphaFoldDB" id="A0A9P8C400"/>
<dbReference type="Proteomes" id="UP000824998">
    <property type="component" value="Unassembled WGS sequence"/>
</dbReference>
<evidence type="ECO:0000313" key="3">
    <source>
        <dbReference type="Proteomes" id="UP000824998"/>
    </source>
</evidence>
<proteinExistence type="predicted"/>
<keyword evidence="1" id="KW-0732">Signal</keyword>